<dbReference type="GeneID" id="97300109"/>
<evidence type="ECO:0000259" key="1">
    <source>
        <dbReference type="PROSITE" id="PS50056"/>
    </source>
</evidence>
<evidence type="ECO:0000313" key="3">
    <source>
        <dbReference type="Proteomes" id="UP000317715"/>
    </source>
</evidence>
<organism evidence="2 3">
    <name type="scientific">Paenarthrobacter aurescens</name>
    <name type="common">Arthrobacter aurescens</name>
    <dbReference type="NCBI Taxonomy" id="43663"/>
    <lineage>
        <taxon>Bacteria</taxon>
        <taxon>Bacillati</taxon>
        <taxon>Actinomycetota</taxon>
        <taxon>Actinomycetes</taxon>
        <taxon>Micrococcales</taxon>
        <taxon>Micrococcaceae</taxon>
        <taxon>Paenarthrobacter</taxon>
    </lineage>
</organism>
<dbReference type="InterPro" id="IPR016130">
    <property type="entry name" value="Tyr_Pase_AS"/>
</dbReference>
<dbReference type="EMBL" id="BJMD01000008">
    <property type="protein sequence ID" value="GEB18882.1"/>
    <property type="molecule type" value="Genomic_DNA"/>
</dbReference>
<sequence length="255" mass="26832">METLDLAPVNLRDLGGLPVSGGTVRPGVLLRSDDVSVMPAAFAQQMIDDGVTSVIDLRSAEEALMTGRGPLTVPGVNYHHLALTASVSSPEDISHEMMSAATTPEHVGAWYANLLETQARQLALGVTLVAMGEGATVFHCAAGKDRTGVFAAVVLSALGATPATISADYAVTATRLPQLFPRLRAIMGGLMPDRVLDEEAIKGMGAMMGAHAESMEAMQRILVERHGSVLEPIRHAGLSEATIAMLRERLVVDDA</sequence>
<dbReference type="InterPro" id="IPR029021">
    <property type="entry name" value="Prot-tyrosine_phosphatase-like"/>
</dbReference>
<dbReference type="Gene3D" id="3.90.190.10">
    <property type="entry name" value="Protein tyrosine phosphatase superfamily"/>
    <property type="match status" value="1"/>
</dbReference>
<accession>A0A4Y3NB54</accession>
<dbReference type="PROSITE" id="PS50056">
    <property type="entry name" value="TYR_PHOSPHATASE_2"/>
    <property type="match status" value="1"/>
</dbReference>
<gene>
    <name evidence="2" type="ORF">AAU01_16370</name>
</gene>
<reference evidence="2 3" key="1">
    <citation type="submission" date="2019-06" db="EMBL/GenBank/DDBJ databases">
        <title>Whole genome shotgun sequence of Paenarthrobacter aurescens NBRC 12136.</title>
        <authorList>
            <person name="Hosoyama A."/>
            <person name="Uohara A."/>
            <person name="Ohji S."/>
            <person name="Ichikawa N."/>
        </authorList>
    </citation>
    <scope>NUCLEOTIDE SEQUENCE [LARGE SCALE GENOMIC DNA]</scope>
    <source>
        <strain evidence="2 3">NBRC 12136</strain>
    </source>
</reference>
<dbReference type="Proteomes" id="UP000317715">
    <property type="component" value="Unassembled WGS sequence"/>
</dbReference>
<dbReference type="Pfam" id="PF13350">
    <property type="entry name" value="Y_phosphatase3"/>
    <property type="match status" value="1"/>
</dbReference>
<dbReference type="RefSeq" id="WP_170224894.1">
    <property type="nucleotide sequence ID" value="NZ_BAAAWK010000001.1"/>
</dbReference>
<protein>
    <submittedName>
        <fullName evidence="2">Putative phosphotyrosine protein phosphatase</fullName>
    </submittedName>
</protein>
<feature type="domain" description="Tyrosine specific protein phosphatases" evidence="1">
    <location>
        <begin position="132"/>
        <end position="175"/>
    </location>
</feature>
<keyword evidence="3" id="KW-1185">Reference proteome</keyword>
<name>A0A4Y3NB54_PAEAU</name>
<comment type="caution">
    <text evidence="2">The sequence shown here is derived from an EMBL/GenBank/DDBJ whole genome shotgun (WGS) entry which is preliminary data.</text>
</comment>
<dbReference type="GO" id="GO:0004721">
    <property type="term" value="F:phosphoprotein phosphatase activity"/>
    <property type="evidence" value="ECO:0007669"/>
    <property type="project" value="InterPro"/>
</dbReference>
<dbReference type="InterPro" id="IPR026893">
    <property type="entry name" value="Tyr/Ser_Pase_IphP-type"/>
</dbReference>
<proteinExistence type="predicted"/>
<dbReference type="InterPro" id="IPR000387">
    <property type="entry name" value="Tyr_Pase_dom"/>
</dbReference>
<dbReference type="SUPFAM" id="SSF52799">
    <property type="entry name" value="(Phosphotyrosine protein) phosphatases II"/>
    <property type="match status" value="1"/>
</dbReference>
<dbReference type="AlphaFoldDB" id="A0A4Y3NB54"/>
<evidence type="ECO:0000313" key="2">
    <source>
        <dbReference type="EMBL" id="GEB18882.1"/>
    </source>
</evidence>
<dbReference type="PROSITE" id="PS00383">
    <property type="entry name" value="TYR_PHOSPHATASE_1"/>
    <property type="match status" value="1"/>
</dbReference>